<evidence type="ECO:0008006" key="3">
    <source>
        <dbReference type="Google" id="ProtNLM"/>
    </source>
</evidence>
<evidence type="ECO:0000313" key="2">
    <source>
        <dbReference type="Proteomes" id="UP000236003"/>
    </source>
</evidence>
<dbReference type="InterPro" id="IPR036737">
    <property type="entry name" value="OmpA-like_sf"/>
</dbReference>
<organism evidence="1 2">
    <name type="scientific">Stutzerimonas stutzeri</name>
    <name type="common">Pseudomonas stutzeri</name>
    <dbReference type="NCBI Taxonomy" id="316"/>
    <lineage>
        <taxon>Bacteria</taxon>
        <taxon>Pseudomonadati</taxon>
        <taxon>Pseudomonadota</taxon>
        <taxon>Gammaproteobacteria</taxon>
        <taxon>Pseudomonadales</taxon>
        <taxon>Pseudomonadaceae</taxon>
        <taxon>Stutzerimonas</taxon>
    </lineage>
</organism>
<sequence length="964" mass="106089">MPNGMKRAFTGVTLALICYSLLGFLILPGVAQRIANQQLAAYATVPASLERIELNPFSLELALYNLHIGEQDDRQLALEKLYLDLQWASLWQRTLHLASVELVAPHTEVRIAKDGTLNLSQLFEVPESEAPAGEERDIFPLRIDRLQLERGYVSFQDQRPSEAITLVYDSLDFELHNLATRADGHAEARLTASGQSGGRIDWQGTFSLQPLASQGQLQVSKLQLKDFWPYVRDAAPLALKEGSVELSTAYRLDLSEGLALTLENVALALQSLALDAADGRPLVRLERLELSETAVDLAKQKVIIGKLRSRDLETWAAREADGELDWQKLFISTNDNADSPADAQRTESQTTQSPPWQVLLRDAQLRDYQAHLVDRVPEEEVALKLGPLNLDISDFDSLGTSPFALKLDTGVGRQGALRAAGQLQLSPVSGKLAVSMSDIDLRLAQAYLNPLVHLELRSGMLASELEVDLQSAEPLAFSVRGAIDATQLHTLDTINNRDFVKWQRLQLSGLDYQHPKSLDIERIDLSQPYARFIINPDLTTNINDLMVDRSEPADGSAQVQPSAPEPLAIHIGGIAIANGSANFADFSLRPPFVTAVQSLNGKIGTLDNRAQKAASVDIAGKVDQYAPVSIKGSLTPFDPLQSLDIATSFRQVELTTLTPYSGKFAGYRIRKGRLNLDLHYRIQQGQLNAQNKVVLEQLQLGEKVDSPDAVDLPIRLAVALLKDTKGTISIELPVQGNLNDPQFSVMPIVWQTLRNLVVRAAQAPFKFIAGLAGGGEEDLSHIGFAPASSELDGEARKNLDTLASALKERPGLRLEVEGMSSTAADGPLVAEQRLQQELRETQYRILQRRGDKVPADSAQIQIEDDDEAPLLEGIYRSRLSRQPPSEWAELDSQERTQQLRQAVLDSWADNATLLRRLSRERAGAIKGHLVQAGLDSERIYLLDTGTTEREKDGKVATVLHLGSE</sequence>
<dbReference type="PANTHER" id="PTHR30441:SF8">
    <property type="entry name" value="DUF748 DOMAIN-CONTAINING PROTEIN"/>
    <property type="match status" value="1"/>
</dbReference>
<dbReference type="InterPro" id="IPR008023">
    <property type="entry name" value="DUF748"/>
</dbReference>
<comment type="caution">
    <text evidence="1">The sequence shown here is derived from an EMBL/GenBank/DDBJ whole genome shotgun (WGS) entry which is preliminary data.</text>
</comment>
<dbReference type="RefSeq" id="WP_102821467.1">
    <property type="nucleotide sequence ID" value="NZ_JAMOHR010000018.1"/>
</dbReference>
<name>A0A2N8RA27_STUST</name>
<dbReference type="InterPro" id="IPR052894">
    <property type="entry name" value="AsmA-related"/>
</dbReference>
<dbReference type="GO" id="GO:0005886">
    <property type="term" value="C:plasma membrane"/>
    <property type="evidence" value="ECO:0007669"/>
    <property type="project" value="TreeGrafter"/>
</dbReference>
<dbReference type="Proteomes" id="UP000236003">
    <property type="component" value="Unassembled WGS sequence"/>
</dbReference>
<reference evidence="1 2" key="1">
    <citation type="submission" date="2018-01" db="EMBL/GenBank/DDBJ databases">
        <title>Denitrification phenotypes of diverse strains of Pseudomonas stutzeri.</title>
        <authorList>
            <person name="Milligan D.A."/>
            <person name="Bergaust L."/>
            <person name="Bakken L.R."/>
            <person name="Frostegard A."/>
        </authorList>
    </citation>
    <scope>NUCLEOTIDE SEQUENCE [LARGE SCALE GENOMIC DNA]</scope>
    <source>
        <strain evidence="1 2">CCUG 44592</strain>
    </source>
</reference>
<dbReference type="Pfam" id="PF05359">
    <property type="entry name" value="DUF748"/>
    <property type="match status" value="1"/>
</dbReference>
<proteinExistence type="predicted"/>
<dbReference type="GO" id="GO:0090313">
    <property type="term" value="P:regulation of protein targeting to membrane"/>
    <property type="evidence" value="ECO:0007669"/>
    <property type="project" value="TreeGrafter"/>
</dbReference>
<protein>
    <recommendedName>
        <fullName evidence="3">DUF748 domain-containing protein</fullName>
    </recommendedName>
</protein>
<accession>A0A2N8RA27</accession>
<dbReference type="EMBL" id="POUM01000019">
    <property type="protein sequence ID" value="PNF57922.1"/>
    <property type="molecule type" value="Genomic_DNA"/>
</dbReference>
<dbReference type="AlphaFoldDB" id="A0A2N8RA27"/>
<dbReference type="PANTHER" id="PTHR30441">
    <property type="entry name" value="DUF748 DOMAIN-CONTAINING PROTEIN"/>
    <property type="match status" value="1"/>
</dbReference>
<gene>
    <name evidence="1" type="ORF">CXK99_19070</name>
</gene>
<dbReference type="Gene3D" id="3.30.1330.60">
    <property type="entry name" value="OmpA-like domain"/>
    <property type="match status" value="1"/>
</dbReference>
<evidence type="ECO:0000313" key="1">
    <source>
        <dbReference type="EMBL" id="PNF57922.1"/>
    </source>
</evidence>